<reference evidence="4" key="1">
    <citation type="submission" date="2023-01" db="EMBL/GenBank/DDBJ databases">
        <title>Genome assembly of the deep-sea coral Lophelia pertusa.</title>
        <authorList>
            <person name="Herrera S."/>
            <person name="Cordes E."/>
        </authorList>
    </citation>
    <scope>NUCLEOTIDE SEQUENCE</scope>
    <source>
        <strain evidence="4">USNM1676648</strain>
        <tissue evidence="4">Polyp</tissue>
    </source>
</reference>
<name>A0A9X0D0T0_9CNID</name>
<keyword evidence="2" id="KW-0732">Signal</keyword>
<organism evidence="4 5">
    <name type="scientific">Desmophyllum pertusum</name>
    <dbReference type="NCBI Taxonomy" id="174260"/>
    <lineage>
        <taxon>Eukaryota</taxon>
        <taxon>Metazoa</taxon>
        <taxon>Cnidaria</taxon>
        <taxon>Anthozoa</taxon>
        <taxon>Hexacorallia</taxon>
        <taxon>Scleractinia</taxon>
        <taxon>Caryophylliina</taxon>
        <taxon>Caryophylliidae</taxon>
        <taxon>Desmophyllum</taxon>
    </lineage>
</organism>
<dbReference type="OrthoDB" id="5952961at2759"/>
<evidence type="ECO:0000256" key="1">
    <source>
        <dbReference type="SAM" id="Phobius"/>
    </source>
</evidence>
<sequence>MPNGFLAITEWFSVSVLILLGAATPSTGTYGLMHDKNLSETSSDSLCHLRCAKDASKVISVEECVQSCQRKLQMMSLDPSHDVIKERPLIRHQRSVGNMNGIRNECKGSSETTRDAVHVKRLSVNFTAKKPDIKVAWEAMDSSKTAFNWTAYALIYQVGESKLANCKVIPKNQTNYLVPGDHWKSPDPLHLAVVAYPYHEQSAITLEAFNPKGTAKLISSIVGGLIAGMALLLILYAAVKWKRSRLCPVVDNGRMPPPAPPPSSTKDRYYSCYYPESDAFRQRVASIVNYFRENGYNIIMDVMVSDEINSQGPTRWGESQIRKAKKVLIFLSPGLVNLALDDREDSQSQDVNRVWIELEVLRDLYTRNRSASKMVCITLPDMPVTSEGLPLWAKVSYKWPDDALEILKRLNDRPMILPV</sequence>
<evidence type="ECO:0000313" key="4">
    <source>
        <dbReference type="EMBL" id="KAJ7382992.1"/>
    </source>
</evidence>
<comment type="caution">
    <text evidence="4">The sequence shown here is derived from an EMBL/GenBank/DDBJ whole genome shotgun (WGS) entry which is preliminary data.</text>
</comment>
<proteinExistence type="predicted"/>
<dbReference type="AlphaFoldDB" id="A0A9X0D0T0"/>
<dbReference type="Proteomes" id="UP001163046">
    <property type="component" value="Unassembled WGS sequence"/>
</dbReference>
<evidence type="ECO:0000256" key="2">
    <source>
        <dbReference type="SAM" id="SignalP"/>
    </source>
</evidence>
<protein>
    <recommendedName>
        <fullName evidence="3">SEFIR domain-containing protein</fullName>
    </recommendedName>
</protein>
<accession>A0A9X0D0T0</accession>
<keyword evidence="5" id="KW-1185">Reference proteome</keyword>
<keyword evidence="1" id="KW-0472">Membrane</keyword>
<feature type="signal peptide" evidence="2">
    <location>
        <begin position="1"/>
        <end position="28"/>
    </location>
</feature>
<feature type="domain" description="SEFIR" evidence="3">
    <location>
        <begin position="266"/>
        <end position="408"/>
    </location>
</feature>
<keyword evidence="1" id="KW-0812">Transmembrane</keyword>
<dbReference type="Gene3D" id="3.40.50.11530">
    <property type="match status" value="1"/>
</dbReference>
<dbReference type="PROSITE" id="PS51534">
    <property type="entry name" value="SEFIR"/>
    <property type="match status" value="1"/>
</dbReference>
<dbReference type="Pfam" id="PF08357">
    <property type="entry name" value="SEFIR"/>
    <property type="match status" value="1"/>
</dbReference>
<feature type="chain" id="PRO_5040847670" description="SEFIR domain-containing protein" evidence="2">
    <location>
        <begin position="29"/>
        <end position="419"/>
    </location>
</feature>
<gene>
    <name evidence="4" type="ORF">OS493_031494</name>
</gene>
<dbReference type="InterPro" id="IPR013568">
    <property type="entry name" value="SEFIR_dom"/>
</dbReference>
<dbReference type="EMBL" id="MU825909">
    <property type="protein sequence ID" value="KAJ7382992.1"/>
    <property type="molecule type" value="Genomic_DNA"/>
</dbReference>
<feature type="transmembrane region" description="Helical" evidence="1">
    <location>
        <begin position="217"/>
        <end position="239"/>
    </location>
</feature>
<evidence type="ECO:0000259" key="3">
    <source>
        <dbReference type="PROSITE" id="PS51534"/>
    </source>
</evidence>
<evidence type="ECO:0000313" key="5">
    <source>
        <dbReference type="Proteomes" id="UP001163046"/>
    </source>
</evidence>
<keyword evidence="1" id="KW-1133">Transmembrane helix</keyword>